<evidence type="ECO:0000256" key="2">
    <source>
        <dbReference type="ARBA" id="ARBA00022448"/>
    </source>
</evidence>
<dbReference type="InterPro" id="IPR036942">
    <property type="entry name" value="Beta-barrel_TonB_sf"/>
</dbReference>
<gene>
    <name evidence="14" type="ORF">DZ858_11575</name>
</gene>
<organism evidence="14 15">
    <name type="scientific">Marixanthomonas ophiurae</name>
    <dbReference type="NCBI Taxonomy" id="387659"/>
    <lineage>
        <taxon>Bacteria</taxon>
        <taxon>Pseudomonadati</taxon>
        <taxon>Bacteroidota</taxon>
        <taxon>Flavobacteriia</taxon>
        <taxon>Flavobacteriales</taxon>
        <taxon>Flavobacteriaceae</taxon>
        <taxon>Marixanthomonas</taxon>
    </lineage>
</organism>
<dbReference type="Pfam" id="PF00593">
    <property type="entry name" value="TonB_dep_Rec_b-barrel"/>
    <property type="match status" value="1"/>
</dbReference>
<reference evidence="14 15" key="1">
    <citation type="journal article" date="2007" name="Int. J. Syst. Evol. Microbiol.">
        <title>Marixanthomonas ophiurae gen. nov., sp. nov., a marine bacterium of the family Flavobacteriaceae isolated from a deep-sea brittle star.</title>
        <authorList>
            <person name="Romanenko L.A."/>
            <person name="Uchino M."/>
            <person name="Frolova G.M."/>
            <person name="Mikhailov V.V."/>
        </authorList>
    </citation>
    <scope>NUCLEOTIDE SEQUENCE [LARGE SCALE GENOMIC DNA]</scope>
    <source>
        <strain evidence="14 15">KMM 3046</strain>
    </source>
</reference>
<dbReference type="Gene3D" id="2.40.170.20">
    <property type="entry name" value="TonB-dependent receptor, beta-barrel domain"/>
    <property type="match status" value="1"/>
</dbReference>
<evidence type="ECO:0000256" key="6">
    <source>
        <dbReference type="ARBA" id="ARBA00023077"/>
    </source>
</evidence>
<evidence type="ECO:0000256" key="11">
    <source>
        <dbReference type="RuleBase" id="RU003357"/>
    </source>
</evidence>
<keyword evidence="4 10" id="KW-0812">Transmembrane</keyword>
<keyword evidence="9 10" id="KW-0998">Cell outer membrane</keyword>
<keyword evidence="2 10" id="KW-0813">Transport</keyword>
<dbReference type="InterPro" id="IPR012910">
    <property type="entry name" value="Plug_dom"/>
</dbReference>
<comment type="caution">
    <text evidence="14">The sequence shown here is derived from an EMBL/GenBank/DDBJ whole genome shotgun (WGS) entry which is preliminary data.</text>
</comment>
<keyword evidence="6 11" id="KW-0798">TonB box</keyword>
<keyword evidence="15" id="KW-1185">Reference proteome</keyword>
<dbReference type="Gene3D" id="2.170.130.10">
    <property type="entry name" value="TonB-dependent receptor, plug domain"/>
    <property type="match status" value="1"/>
</dbReference>
<evidence type="ECO:0000256" key="5">
    <source>
        <dbReference type="ARBA" id="ARBA00022729"/>
    </source>
</evidence>
<dbReference type="GO" id="GO:0015344">
    <property type="term" value="F:siderophore uptake transmembrane transporter activity"/>
    <property type="evidence" value="ECO:0007669"/>
    <property type="project" value="TreeGrafter"/>
</dbReference>
<dbReference type="InterPro" id="IPR039426">
    <property type="entry name" value="TonB-dep_rcpt-like"/>
</dbReference>
<dbReference type="PROSITE" id="PS52016">
    <property type="entry name" value="TONB_DEPENDENT_REC_3"/>
    <property type="match status" value="1"/>
</dbReference>
<dbReference type="GO" id="GO:0044718">
    <property type="term" value="P:siderophore transmembrane transport"/>
    <property type="evidence" value="ECO:0007669"/>
    <property type="project" value="TreeGrafter"/>
</dbReference>
<feature type="domain" description="TonB-dependent receptor-like beta-barrel" evidence="12">
    <location>
        <begin position="163"/>
        <end position="584"/>
    </location>
</feature>
<evidence type="ECO:0000256" key="3">
    <source>
        <dbReference type="ARBA" id="ARBA00022452"/>
    </source>
</evidence>
<evidence type="ECO:0000256" key="10">
    <source>
        <dbReference type="PROSITE-ProRule" id="PRU01360"/>
    </source>
</evidence>
<dbReference type="SUPFAM" id="SSF56935">
    <property type="entry name" value="Porins"/>
    <property type="match status" value="1"/>
</dbReference>
<evidence type="ECO:0000259" key="13">
    <source>
        <dbReference type="Pfam" id="PF07715"/>
    </source>
</evidence>
<evidence type="ECO:0000256" key="4">
    <source>
        <dbReference type="ARBA" id="ARBA00022692"/>
    </source>
</evidence>
<dbReference type="InterPro" id="IPR037066">
    <property type="entry name" value="Plug_dom_sf"/>
</dbReference>
<dbReference type="RefSeq" id="WP_117160427.1">
    <property type="nucleotide sequence ID" value="NZ_QVID01000002.1"/>
</dbReference>
<dbReference type="Proteomes" id="UP000261082">
    <property type="component" value="Unassembled WGS sequence"/>
</dbReference>
<comment type="subcellular location">
    <subcellularLocation>
        <location evidence="1 10">Cell outer membrane</location>
        <topology evidence="1 10">Multi-pass membrane protein</topology>
    </subcellularLocation>
</comment>
<keyword evidence="3 10" id="KW-1134">Transmembrane beta strand</keyword>
<dbReference type="Pfam" id="PF07715">
    <property type="entry name" value="Plug"/>
    <property type="match status" value="1"/>
</dbReference>
<feature type="domain" description="TonB-dependent receptor plug" evidence="13">
    <location>
        <begin position="44"/>
        <end position="144"/>
    </location>
</feature>
<evidence type="ECO:0000256" key="1">
    <source>
        <dbReference type="ARBA" id="ARBA00004571"/>
    </source>
</evidence>
<evidence type="ECO:0000256" key="9">
    <source>
        <dbReference type="ARBA" id="ARBA00023237"/>
    </source>
</evidence>
<name>A0A3E1Q8L9_9FLAO</name>
<keyword evidence="7 10" id="KW-0472">Membrane</keyword>
<dbReference type="PANTHER" id="PTHR30069:SF29">
    <property type="entry name" value="HEMOGLOBIN AND HEMOGLOBIN-HAPTOGLOBIN-BINDING PROTEIN 1-RELATED"/>
    <property type="match status" value="1"/>
</dbReference>
<evidence type="ECO:0000313" key="14">
    <source>
        <dbReference type="EMBL" id="RFN58481.1"/>
    </source>
</evidence>
<evidence type="ECO:0000256" key="8">
    <source>
        <dbReference type="ARBA" id="ARBA00023170"/>
    </source>
</evidence>
<accession>A0A3E1Q8L9</accession>
<dbReference type="OrthoDB" id="9762903at2"/>
<evidence type="ECO:0000259" key="12">
    <source>
        <dbReference type="Pfam" id="PF00593"/>
    </source>
</evidence>
<proteinExistence type="inferred from homology"/>
<protein>
    <submittedName>
        <fullName evidence="14">TonB-dependent receptor</fullName>
    </submittedName>
</protein>
<evidence type="ECO:0000256" key="7">
    <source>
        <dbReference type="ARBA" id="ARBA00023136"/>
    </source>
</evidence>
<comment type="similarity">
    <text evidence="10 11">Belongs to the TonB-dependent receptor family.</text>
</comment>
<evidence type="ECO:0000313" key="15">
    <source>
        <dbReference type="Proteomes" id="UP000261082"/>
    </source>
</evidence>
<keyword evidence="8 14" id="KW-0675">Receptor</keyword>
<dbReference type="AlphaFoldDB" id="A0A3E1Q8L9"/>
<sequence length="610" mass="68836">MKHSIFLFLATFVFVSTLYGQDKPIDLGEVLIVADTKLEDFSNTQETTILTDSIIRKSKPSLTNLLNTNTTIYFKENGAGMVSSPSFRGTTAQQTAVVWNGININSQLNGQTDFNTINPTVFDKLTVRSGGGSVLYGSGAIGGTIHLTNTLSYKKGFRNSVSLDYGSFDTYAVTYTGEVVTNKFSTKIAVNRSGSENDFEYVEKEGKNLNGSFYNTSVNTTIGYKIDEVNSLTLYNYVYDGERHFSLIFPSELPTKYKDFNTRNLLEWKGNYADFTSKLKFAYITEEYKYFPSIAKSNFSTANVESFVAKYDAGFTISEDIQVNGVLDFTQNKGEGTNIQQETRNITAFNLLLKHQVSNRFLYEITARKEITNTYESPFLYSAGASFKATDFYTIKVNTSKNFRIPTFNDLYWQGSGNPDLKPETSYQAELGNHFNFQNFEIGVTTYYNALQDMIRWLPNGSAWMPVNTDRVKIYGLESQLGWNHTIGKHHFSANATYAYTVSKNDKTEKQLIYVPYHKGTATLGYALDRLSAYYQLLYVGEVFSNSDNDPEFNVDAYNISTVGLDYSFGKNKNYTLGFTVRNLLNTAYESVASRAMPGRNYNLHINLNF</sequence>
<dbReference type="GO" id="GO:0009279">
    <property type="term" value="C:cell outer membrane"/>
    <property type="evidence" value="ECO:0007669"/>
    <property type="project" value="UniProtKB-SubCell"/>
</dbReference>
<dbReference type="InterPro" id="IPR000531">
    <property type="entry name" value="Beta-barrel_TonB"/>
</dbReference>
<dbReference type="PANTHER" id="PTHR30069">
    <property type="entry name" value="TONB-DEPENDENT OUTER MEMBRANE RECEPTOR"/>
    <property type="match status" value="1"/>
</dbReference>
<keyword evidence="5" id="KW-0732">Signal</keyword>
<dbReference type="EMBL" id="QVID01000002">
    <property type="protein sequence ID" value="RFN58481.1"/>
    <property type="molecule type" value="Genomic_DNA"/>
</dbReference>